<dbReference type="OrthoDB" id="6428749at2759"/>
<evidence type="ECO:0000313" key="3">
    <source>
        <dbReference type="EMBL" id="KAF2813644.1"/>
    </source>
</evidence>
<evidence type="ECO:0000313" key="4">
    <source>
        <dbReference type="Proteomes" id="UP000504636"/>
    </source>
</evidence>
<dbReference type="SUPFAM" id="SSF75304">
    <property type="entry name" value="Amidase signature (AS) enzymes"/>
    <property type="match status" value="1"/>
</dbReference>
<reference evidence="3 5" key="1">
    <citation type="journal article" date="2020" name="Stud. Mycol.">
        <title>101 Dothideomycetes genomes: a test case for predicting lifestyles and emergence of pathogens.</title>
        <authorList>
            <person name="Haridas S."/>
            <person name="Albert R."/>
            <person name="Binder M."/>
            <person name="Bloem J."/>
            <person name="Labutti K."/>
            <person name="Salamov A."/>
            <person name="Andreopoulos B."/>
            <person name="Baker S."/>
            <person name="Barry K."/>
            <person name="Bills G."/>
            <person name="Bluhm B."/>
            <person name="Cannon C."/>
            <person name="Castanera R."/>
            <person name="Culley D."/>
            <person name="Daum C."/>
            <person name="Ezra D."/>
            <person name="Gonzalez J."/>
            <person name="Henrissat B."/>
            <person name="Kuo A."/>
            <person name="Liang C."/>
            <person name="Lipzen A."/>
            <person name="Lutzoni F."/>
            <person name="Magnuson J."/>
            <person name="Mondo S."/>
            <person name="Nolan M."/>
            <person name="Ohm R."/>
            <person name="Pangilinan J."/>
            <person name="Park H.-J."/>
            <person name="Ramirez L."/>
            <person name="Alfaro M."/>
            <person name="Sun H."/>
            <person name="Tritt A."/>
            <person name="Yoshinaga Y."/>
            <person name="Zwiers L.-H."/>
            <person name="Turgeon B."/>
            <person name="Goodwin S."/>
            <person name="Spatafora J."/>
            <person name="Crous P."/>
            <person name="Grigoriev I."/>
        </authorList>
    </citation>
    <scope>NUCLEOTIDE SEQUENCE</scope>
    <source>
        <strain evidence="3 5">CBS 304.34</strain>
    </source>
</reference>
<dbReference type="PANTHER" id="PTHR11895:SF7">
    <property type="entry name" value="GLUTAMYL-TRNA(GLN) AMIDOTRANSFERASE SUBUNIT A, MITOCHONDRIAL"/>
    <property type="match status" value="1"/>
</dbReference>
<feature type="compositionally biased region" description="Polar residues" evidence="1">
    <location>
        <begin position="131"/>
        <end position="142"/>
    </location>
</feature>
<proteinExistence type="predicted"/>
<dbReference type="InterPro" id="IPR000120">
    <property type="entry name" value="Amidase"/>
</dbReference>
<organism evidence="3">
    <name type="scientific">Mytilinidion resinicola</name>
    <dbReference type="NCBI Taxonomy" id="574789"/>
    <lineage>
        <taxon>Eukaryota</taxon>
        <taxon>Fungi</taxon>
        <taxon>Dikarya</taxon>
        <taxon>Ascomycota</taxon>
        <taxon>Pezizomycotina</taxon>
        <taxon>Dothideomycetes</taxon>
        <taxon>Pleosporomycetidae</taxon>
        <taxon>Mytilinidiales</taxon>
        <taxon>Mytilinidiaceae</taxon>
        <taxon>Mytilinidion</taxon>
    </lineage>
</organism>
<dbReference type="GeneID" id="54465146"/>
<evidence type="ECO:0000259" key="2">
    <source>
        <dbReference type="Pfam" id="PF01425"/>
    </source>
</evidence>
<dbReference type="InterPro" id="IPR023631">
    <property type="entry name" value="Amidase_dom"/>
</dbReference>
<dbReference type="Gene3D" id="3.90.1300.10">
    <property type="entry name" value="Amidase signature (AS) domain"/>
    <property type="match status" value="1"/>
</dbReference>
<reference evidence="5" key="2">
    <citation type="submission" date="2020-04" db="EMBL/GenBank/DDBJ databases">
        <authorList>
            <consortium name="NCBI Genome Project"/>
        </authorList>
    </citation>
    <scope>NUCLEOTIDE SEQUENCE</scope>
    <source>
        <strain evidence="5">CBS 304.34</strain>
    </source>
</reference>
<keyword evidence="4" id="KW-1185">Reference proteome</keyword>
<accession>A0A6A6Z055</accession>
<feature type="domain" description="Amidase" evidence="2">
    <location>
        <begin position="28"/>
        <end position="284"/>
    </location>
</feature>
<dbReference type="EMBL" id="MU003696">
    <property type="protein sequence ID" value="KAF2813644.1"/>
    <property type="molecule type" value="Genomic_DNA"/>
</dbReference>
<dbReference type="Pfam" id="PF01425">
    <property type="entry name" value="Amidase"/>
    <property type="match status" value="1"/>
</dbReference>
<dbReference type="PANTHER" id="PTHR11895">
    <property type="entry name" value="TRANSAMIDASE"/>
    <property type="match status" value="1"/>
</dbReference>
<dbReference type="Proteomes" id="UP000504636">
    <property type="component" value="Unplaced"/>
</dbReference>
<name>A0A6A6Z055_9PEZI</name>
<feature type="region of interest" description="Disordered" evidence="1">
    <location>
        <begin position="131"/>
        <end position="154"/>
    </location>
</feature>
<dbReference type="RefSeq" id="XP_033580608.1">
    <property type="nucleotide sequence ID" value="XM_033724253.1"/>
</dbReference>
<dbReference type="InterPro" id="IPR036928">
    <property type="entry name" value="AS_sf"/>
</dbReference>
<sequence length="425" mass="45374">MPGLRTLYALTATQVHELVKNNTITTEEYVRSLLGRIKERDSTVKAWAYLDPEFVLNQARALNQIPHDQRGPLHGVAVGIKDVMNTKDMPTQFGSQLYQGHQPGFDSSAVGILRAAGALIFGKTTTTEFTVANSGPNTTNPHDPNRTPGGSSCGSAAAVADLQVPLSLGVQTGGSVIRPASYTGIFALKPTYNAVSTEGTKTFSATFDTIGFFARSIEDLQLVADVFAINDDEPPRDVMLKDASVALIKTPMWQQAGPGTVAALKNAVTILQKSGVRVEEISFPTEIGDGDGEALKRTLKLTTSGEAGPAFLREYRVDKTKIALDKLASMRAFVDTIAANYSAIITPSAIDEAPEGLDDMGSPIFNTLWTGFHVPVINMPAFTGAPGMPIGISLVAGRFCDQHLLRISKALGKPLMAEGGWKVKL</sequence>
<dbReference type="AlphaFoldDB" id="A0A6A6Z055"/>
<dbReference type="GO" id="GO:0003824">
    <property type="term" value="F:catalytic activity"/>
    <property type="evidence" value="ECO:0007669"/>
    <property type="project" value="InterPro"/>
</dbReference>
<gene>
    <name evidence="3 5" type="ORF">BDZ99DRAFT_507493</name>
</gene>
<evidence type="ECO:0000313" key="5">
    <source>
        <dbReference type="RefSeq" id="XP_033580608.1"/>
    </source>
</evidence>
<protein>
    <submittedName>
        <fullName evidence="3 5">Amidase signature enzyme</fullName>
    </submittedName>
</protein>
<reference evidence="5" key="3">
    <citation type="submission" date="2025-04" db="UniProtKB">
        <authorList>
            <consortium name="RefSeq"/>
        </authorList>
    </citation>
    <scope>IDENTIFICATION</scope>
    <source>
        <strain evidence="5">CBS 304.34</strain>
    </source>
</reference>
<evidence type="ECO:0000256" key="1">
    <source>
        <dbReference type="SAM" id="MobiDB-lite"/>
    </source>
</evidence>